<reference evidence="2 3" key="1">
    <citation type="submission" date="2017-09" db="EMBL/GenBank/DDBJ databases">
        <authorList>
            <person name="Ehlers B."/>
            <person name="Leendertz F.H."/>
        </authorList>
    </citation>
    <scope>NUCLEOTIDE SEQUENCE [LARGE SCALE GENOMIC DNA]</scope>
    <source>
        <strain evidence="2 3">CGMCC 1.10978</strain>
    </source>
</reference>
<evidence type="ECO:0000313" key="3">
    <source>
        <dbReference type="Proteomes" id="UP000219374"/>
    </source>
</evidence>
<feature type="compositionally biased region" description="Polar residues" evidence="1">
    <location>
        <begin position="1"/>
        <end position="11"/>
    </location>
</feature>
<sequence length="374" mass="40193">MISIQPSNESPHTGRAGHAAPSPSGKDAPPGPARFFHGGSPQPCDEAQLAHWWDRAGLDHLGALIRTLLVQSIGLSQAHLQLKEAIDALEPPDDGVRARARAMHLGIAAMAAFQMERVRTIARCARAYVDYLIVADRLRNLEGSIALQRIIVRKCREDADADREELSFAVSASIAEMHAAQERMRGSRDQALLVLCNELGEPVEATYRRVHGHALPEEPAQIPGTGTPECLARRRPDLIGALHGVCAAELAPPETASMQTPRARLAHEHAVASAENEVECALRALRARISELVPLRASTAAAETMAWKTRESVNAGKLPNAALSGANFLLCARRDREIEVRGDSYLALIGLFEALGAGWESGPFLQADAGDASA</sequence>
<keyword evidence="3" id="KW-1185">Reference proteome</keyword>
<dbReference type="Proteomes" id="UP000219374">
    <property type="component" value="Unassembled WGS sequence"/>
</dbReference>
<feature type="region of interest" description="Disordered" evidence="1">
    <location>
        <begin position="1"/>
        <end position="40"/>
    </location>
</feature>
<dbReference type="SUPFAM" id="SSF56954">
    <property type="entry name" value="Outer membrane efflux proteins (OEP)"/>
    <property type="match status" value="1"/>
</dbReference>
<dbReference type="RefSeq" id="WP_097123762.1">
    <property type="nucleotide sequence ID" value="NZ_OCND01000020.1"/>
</dbReference>
<evidence type="ECO:0000256" key="1">
    <source>
        <dbReference type="SAM" id="MobiDB-lite"/>
    </source>
</evidence>
<dbReference type="Gene3D" id="1.20.1600.10">
    <property type="entry name" value="Outer membrane efflux proteins (OEP)"/>
    <property type="match status" value="1"/>
</dbReference>
<dbReference type="EMBL" id="OCND01000020">
    <property type="protein sequence ID" value="SOD57920.1"/>
    <property type="molecule type" value="Genomic_DNA"/>
</dbReference>
<gene>
    <name evidence="2" type="ORF">SAMN06296416_1208</name>
</gene>
<proteinExistence type="predicted"/>
<organism evidence="2 3">
    <name type="scientific">Pseudoxanthomonas wuyuanensis</name>
    <dbReference type="NCBI Taxonomy" id="1073196"/>
    <lineage>
        <taxon>Bacteria</taxon>
        <taxon>Pseudomonadati</taxon>
        <taxon>Pseudomonadota</taxon>
        <taxon>Gammaproteobacteria</taxon>
        <taxon>Lysobacterales</taxon>
        <taxon>Lysobacteraceae</taxon>
        <taxon>Pseudoxanthomonas</taxon>
    </lineage>
</organism>
<protein>
    <submittedName>
        <fullName evidence="2">Uncharacterized protein</fullName>
    </submittedName>
</protein>
<name>A0A286DH28_9GAMM</name>
<evidence type="ECO:0000313" key="2">
    <source>
        <dbReference type="EMBL" id="SOD57920.1"/>
    </source>
</evidence>
<dbReference type="AlphaFoldDB" id="A0A286DH28"/>
<accession>A0A286DH28</accession>